<dbReference type="AlphaFoldDB" id="A0A3B1E8Q4"/>
<evidence type="ECO:0000313" key="1">
    <source>
        <dbReference type="EMBL" id="VAX41797.1"/>
    </source>
</evidence>
<organism evidence="1">
    <name type="scientific">hydrothermal vent metagenome</name>
    <dbReference type="NCBI Taxonomy" id="652676"/>
    <lineage>
        <taxon>unclassified sequences</taxon>
        <taxon>metagenomes</taxon>
        <taxon>ecological metagenomes</taxon>
    </lineage>
</organism>
<dbReference type="InterPro" id="IPR011044">
    <property type="entry name" value="Quino_amine_DH_bsu"/>
</dbReference>
<proteinExistence type="predicted"/>
<feature type="non-terminal residue" evidence="1">
    <location>
        <position position="111"/>
    </location>
</feature>
<reference evidence="1" key="1">
    <citation type="submission" date="2018-06" db="EMBL/GenBank/DDBJ databases">
        <authorList>
            <person name="Zhirakovskaya E."/>
        </authorList>
    </citation>
    <scope>NUCLEOTIDE SEQUENCE</scope>
</reference>
<accession>A0A3B1E8Q4</accession>
<name>A0A3B1E8Q4_9ZZZZ</name>
<dbReference type="SUPFAM" id="SSF50969">
    <property type="entry name" value="YVTN repeat-like/Quinoprotein amine dehydrogenase"/>
    <property type="match status" value="1"/>
</dbReference>
<dbReference type="InterPro" id="IPR015943">
    <property type="entry name" value="WD40/YVTN_repeat-like_dom_sf"/>
</dbReference>
<gene>
    <name evidence="1" type="ORF">MNBD_PLANCTO02-1557</name>
</gene>
<protein>
    <submittedName>
        <fullName evidence="1">Uncharacterized protein</fullName>
    </submittedName>
</protein>
<sequence length="111" mass="12727">MQLWDAATGKQKAILKDFPDPINDIAIFPDGKRLAIVVMRWGNVIRHWNMSHYLDSAPTKKEIQTAHQQFGLTLKKIDIGPSSLPEKGDSIPEEPSRWQTTHPFYWMAKAQ</sequence>
<dbReference type="EMBL" id="UOGL01000587">
    <property type="protein sequence ID" value="VAX41797.1"/>
    <property type="molecule type" value="Genomic_DNA"/>
</dbReference>
<dbReference type="Gene3D" id="2.130.10.10">
    <property type="entry name" value="YVTN repeat-like/Quinoprotein amine dehydrogenase"/>
    <property type="match status" value="1"/>
</dbReference>